<dbReference type="SUPFAM" id="SSF52087">
    <property type="entry name" value="CRAL/TRIO domain"/>
    <property type="match status" value="1"/>
</dbReference>
<proteinExistence type="predicted"/>
<feature type="domain" description="CRAL-TRIO" evidence="2">
    <location>
        <begin position="104"/>
        <end position="254"/>
    </location>
</feature>
<evidence type="ECO:0000313" key="3">
    <source>
        <dbReference type="Proteomes" id="UP000695007"/>
    </source>
</evidence>
<dbReference type="RefSeq" id="XP_011505041.1">
    <property type="nucleotide sequence ID" value="XM_011506739.1"/>
</dbReference>
<dbReference type="InterPro" id="IPR036273">
    <property type="entry name" value="CRAL/TRIO_N_dom_sf"/>
</dbReference>
<dbReference type="Pfam" id="PF00650">
    <property type="entry name" value="CRAL_TRIO"/>
    <property type="match status" value="1"/>
</dbReference>
<accession>A0AAJ6YVB4</accession>
<evidence type="ECO:0000313" key="4">
    <source>
        <dbReference type="RefSeq" id="XP_011505041.1"/>
    </source>
</evidence>
<evidence type="ECO:0000256" key="1">
    <source>
        <dbReference type="SAM" id="MobiDB-lite"/>
    </source>
</evidence>
<feature type="region of interest" description="Disordered" evidence="1">
    <location>
        <begin position="1"/>
        <end position="20"/>
    </location>
</feature>
<name>A0AAJ6YVB4_9HYME</name>
<gene>
    <name evidence="4" type="primary">LOC105367893</name>
</gene>
<dbReference type="Gene3D" id="1.20.5.1200">
    <property type="entry name" value="Alpha-tocopherol transfer"/>
    <property type="match status" value="1"/>
</dbReference>
<dbReference type="SUPFAM" id="SSF46938">
    <property type="entry name" value="CRAL/TRIO N-terminal domain"/>
    <property type="match status" value="1"/>
</dbReference>
<dbReference type="Proteomes" id="UP000695007">
    <property type="component" value="Unplaced"/>
</dbReference>
<reference evidence="4" key="1">
    <citation type="submission" date="2025-08" db="UniProtKB">
        <authorList>
            <consortium name="RefSeq"/>
        </authorList>
    </citation>
    <scope>IDENTIFICATION</scope>
</reference>
<protein>
    <submittedName>
        <fullName evidence="4">Alpha-tocopherol transfer protein-like</fullName>
    </submittedName>
</protein>
<dbReference type="GeneID" id="105367893"/>
<dbReference type="AlphaFoldDB" id="A0AAJ6YVB4"/>
<dbReference type="PRINTS" id="PR00180">
    <property type="entry name" value="CRETINALDHBP"/>
</dbReference>
<dbReference type="Gene3D" id="3.40.525.10">
    <property type="entry name" value="CRAL-TRIO lipid binding domain"/>
    <property type="match status" value="1"/>
</dbReference>
<keyword evidence="3" id="KW-1185">Reference proteome</keyword>
<dbReference type="GO" id="GO:0016020">
    <property type="term" value="C:membrane"/>
    <property type="evidence" value="ECO:0007669"/>
    <property type="project" value="TreeGrafter"/>
</dbReference>
<dbReference type="PANTHER" id="PTHR10174">
    <property type="entry name" value="ALPHA-TOCOPHEROL TRANSFER PROTEIN-RELATED"/>
    <property type="match status" value="1"/>
</dbReference>
<dbReference type="PANTHER" id="PTHR10174:SF224">
    <property type="entry name" value="RETINOL-BINDING PROTEIN PINTA"/>
    <property type="match status" value="1"/>
</dbReference>
<organism evidence="3 4">
    <name type="scientific">Ceratosolen solmsi marchali</name>
    <dbReference type="NCBI Taxonomy" id="326594"/>
    <lineage>
        <taxon>Eukaryota</taxon>
        <taxon>Metazoa</taxon>
        <taxon>Ecdysozoa</taxon>
        <taxon>Arthropoda</taxon>
        <taxon>Hexapoda</taxon>
        <taxon>Insecta</taxon>
        <taxon>Pterygota</taxon>
        <taxon>Neoptera</taxon>
        <taxon>Endopterygota</taxon>
        <taxon>Hymenoptera</taxon>
        <taxon>Apocrita</taxon>
        <taxon>Proctotrupomorpha</taxon>
        <taxon>Chalcidoidea</taxon>
        <taxon>Agaonidae</taxon>
        <taxon>Agaoninae</taxon>
        <taxon>Ceratosolen</taxon>
    </lineage>
</organism>
<dbReference type="GO" id="GO:1902936">
    <property type="term" value="F:phosphatidylinositol bisphosphate binding"/>
    <property type="evidence" value="ECO:0007669"/>
    <property type="project" value="TreeGrafter"/>
</dbReference>
<dbReference type="PROSITE" id="PS50191">
    <property type="entry name" value="CRAL_TRIO"/>
    <property type="match status" value="1"/>
</dbReference>
<dbReference type="SMART" id="SM00516">
    <property type="entry name" value="SEC14"/>
    <property type="match status" value="1"/>
</dbReference>
<dbReference type="InterPro" id="IPR036865">
    <property type="entry name" value="CRAL-TRIO_dom_sf"/>
</dbReference>
<sequence length="310" mass="36623">MSLLPPTPQQQKRIHDELPPDSEMRKRDILAIKEWLTKQPHLPNHMDDKRLEHFLFGCKNSIERCKLILETYFSARTALPEFFYNRDPLACDIQQNCDVVQYFVLPKLTEEGYRVTIFRLKETMLERFSLTAITRRILMVLDIRLREEASLTNIMIFDLKGFCAGHFTKCSPTRSIVRKAMLATQNSMPFRLHRIHYLNAPSFISNVLNIFYPLLKEKLIEKFRIHTGGFEELYPYLDKRILPNEWGGEAGTLNELNDAWRLKIEKHRDWFLREEKLSKTDENARLPCNKSLIEKHLEGVQGSFRKLNID</sequence>
<dbReference type="CDD" id="cd00170">
    <property type="entry name" value="SEC14"/>
    <property type="match status" value="1"/>
</dbReference>
<dbReference type="InterPro" id="IPR001251">
    <property type="entry name" value="CRAL-TRIO_dom"/>
</dbReference>
<evidence type="ECO:0000259" key="2">
    <source>
        <dbReference type="PROSITE" id="PS50191"/>
    </source>
</evidence>
<dbReference type="KEGG" id="csol:105367893"/>